<reference evidence="1" key="1">
    <citation type="submission" date="2023-03" db="UniProtKB">
        <authorList>
            <consortium name="EnsemblPlants"/>
        </authorList>
    </citation>
    <scope>IDENTIFICATION</scope>
</reference>
<evidence type="ECO:0000313" key="1">
    <source>
        <dbReference type="EnsemblPlants" id="MELO3C034719.2.1"/>
    </source>
</evidence>
<name>A0A9I9EJR8_CUCME</name>
<dbReference type="AlphaFoldDB" id="A0A9I9EJR8"/>
<proteinExistence type="predicted"/>
<sequence>MLNRRKFEENFENSVFFTDTCKKQRKNPKVEEGTKV</sequence>
<dbReference type="EnsemblPlants" id="MELO3C034719.2.1">
    <property type="protein sequence ID" value="MELO3C034719.2.1"/>
    <property type="gene ID" value="MELO3C034719.2"/>
</dbReference>
<dbReference type="Gramene" id="MELO3C034719.2.1">
    <property type="protein sequence ID" value="MELO3C034719.2.1"/>
    <property type="gene ID" value="MELO3C034719.2"/>
</dbReference>
<organism evidence="1">
    <name type="scientific">Cucumis melo</name>
    <name type="common">Muskmelon</name>
    <dbReference type="NCBI Taxonomy" id="3656"/>
    <lineage>
        <taxon>Eukaryota</taxon>
        <taxon>Viridiplantae</taxon>
        <taxon>Streptophyta</taxon>
        <taxon>Embryophyta</taxon>
        <taxon>Tracheophyta</taxon>
        <taxon>Spermatophyta</taxon>
        <taxon>Magnoliopsida</taxon>
        <taxon>eudicotyledons</taxon>
        <taxon>Gunneridae</taxon>
        <taxon>Pentapetalae</taxon>
        <taxon>rosids</taxon>
        <taxon>fabids</taxon>
        <taxon>Cucurbitales</taxon>
        <taxon>Cucurbitaceae</taxon>
        <taxon>Benincaseae</taxon>
        <taxon>Cucumis</taxon>
    </lineage>
</organism>
<accession>A0A9I9EJR8</accession>
<protein>
    <submittedName>
        <fullName evidence="1">Uncharacterized protein</fullName>
    </submittedName>
</protein>